<evidence type="ECO:0000313" key="3">
    <source>
        <dbReference type="EMBL" id="JAG20312.1"/>
    </source>
</evidence>
<sequence length="159" mass="17180">PVSFDCCSFHAPHVMPRRECLARLLVVLILQLSPAMSQATECTPGYTGGDIALTVFLTILILALLVAAALYGWRYYNSKVAGQHLVLLPPDPEKGESVFAFDNPGFKEGPTILSSAEKIVGNNKMKWPQWNIIPHGSPSKAKTMDDSCIANSAPALTVV</sequence>
<name>A0A0A9XHV4_LYGHE</name>
<feature type="chain" id="PRO_5002071677" evidence="2">
    <location>
        <begin position="40"/>
        <end position="159"/>
    </location>
</feature>
<reference evidence="3" key="1">
    <citation type="journal article" date="2014" name="PLoS ONE">
        <title>Transcriptome-Based Identification of ABC Transporters in the Western Tarnished Plant Bug Lygus hesperus.</title>
        <authorList>
            <person name="Hull J.J."/>
            <person name="Chaney K."/>
            <person name="Geib S.M."/>
            <person name="Fabrick J.A."/>
            <person name="Brent C.S."/>
            <person name="Walsh D."/>
            <person name="Lavine L.C."/>
        </authorList>
    </citation>
    <scope>NUCLEOTIDE SEQUENCE</scope>
</reference>
<feature type="non-terminal residue" evidence="3">
    <location>
        <position position="159"/>
    </location>
</feature>
<keyword evidence="1" id="KW-0812">Transmembrane</keyword>
<dbReference type="AlphaFoldDB" id="A0A0A9XHV4"/>
<evidence type="ECO:0000256" key="1">
    <source>
        <dbReference type="SAM" id="Phobius"/>
    </source>
</evidence>
<keyword evidence="2" id="KW-0732">Signal</keyword>
<feature type="non-terminal residue" evidence="3">
    <location>
        <position position="1"/>
    </location>
</feature>
<gene>
    <name evidence="3" type="primary">SEZ6L</name>
    <name evidence="3" type="ORF">CM83_81122</name>
</gene>
<keyword evidence="1" id="KW-1133">Transmembrane helix</keyword>
<keyword evidence="1" id="KW-0472">Membrane</keyword>
<accession>A0A0A9XHV4</accession>
<protein>
    <submittedName>
        <fullName evidence="3">Seizure 6-like protein</fullName>
    </submittedName>
</protein>
<reference evidence="3" key="2">
    <citation type="submission" date="2014-07" db="EMBL/GenBank/DDBJ databases">
        <authorList>
            <person name="Hull J."/>
        </authorList>
    </citation>
    <scope>NUCLEOTIDE SEQUENCE</scope>
</reference>
<organism evidence="3">
    <name type="scientific">Lygus hesperus</name>
    <name type="common">Western plant bug</name>
    <dbReference type="NCBI Taxonomy" id="30085"/>
    <lineage>
        <taxon>Eukaryota</taxon>
        <taxon>Metazoa</taxon>
        <taxon>Ecdysozoa</taxon>
        <taxon>Arthropoda</taxon>
        <taxon>Hexapoda</taxon>
        <taxon>Insecta</taxon>
        <taxon>Pterygota</taxon>
        <taxon>Neoptera</taxon>
        <taxon>Paraneoptera</taxon>
        <taxon>Hemiptera</taxon>
        <taxon>Heteroptera</taxon>
        <taxon>Panheteroptera</taxon>
        <taxon>Cimicomorpha</taxon>
        <taxon>Miridae</taxon>
        <taxon>Mirini</taxon>
        <taxon>Lygus</taxon>
    </lineage>
</organism>
<dbReference type="EMBL" id="GBHO01023292">
    <property type="protein sequence ID" value="JAG20312.1"/>
    <property type="molecule type" value="Transcribed_RNA"/>
</dbReference>
<feature type="signal peptide" evidence="2">
    <location>
        <begin position="1"/>
        <end position="39"/>
    </location>
</feature>
<proteinExistence type="predicted"/>
<evidence type="ECO:0000256" key="2">
    <source>
        <dbReference type="SAM" id="SignalP"/>
    </source>
</evidence>
<feature type="transmembrane region" description="Helical" evidence="1">
    <location>
        <begin position="51"/>
        <end position="73"/>
    </location>
</feature>